<dbReference type="Proteomes" id="UP000295444">
    <property type="component" value="Unassembled WGS sequence"/>
</dbReference>
<sequence>MAELAADAGEDLTRRAQRFVGVHGVEVEVRPFAEDRQHWLALDVPAEVIDRMAAYHRRWGGLALPPAPHYDGGPRWFEPDLPERSDQGWAFEAGLPRTAVPYSFVIGPDGEFGIAAERYVPLYATIEGWVESVALAHEAFLDAEQVTKYSGDEVDELQLDGFEPMPEVRGVADTWWRGPDSLVAICTGEAVCLDHSPSRAAIRYSGIR</sequence>
<name>A0A4R6SLW6_LABRH</name>
<evidence type="ECO:0008006" key="3">
    <source>
        <dbReference type="Google" id="ProtNLM"/>
    </source>
</evidence>
<gene>
    <name evidence="1" type="ORF">EV186_101931</name>
</gene>
<evidence type="ECO:0000313" key="2">
    <source>
        <dbReference type="Proteomes" id="UP000295444"/>
    </source>
</evidence>
<proteinExistence type="predicted"/>
<dbReference type="OrthoDB" id="3361584at2"/>
<dbReference type="AlphaFoldDB" id="A0A4R6SLW6"/>
<protein>
    <recommendedName>
        <fullName evidence="3">SUKH-3 immunity protein of toxin-antitoxin system</fullName>
    </recommendedName>
</protein>
<dbReference type="RefSeq" id="WP_133847797.1">
    <property type="nucleotide sequence ID" value="NZ_SNXZ01000001.1"/>
</dbReference>
<comment type="caution">
    <text evidence="1">The sequence shown here is derived from an EMBL/GenBank/DDBJ whole genome shotgun (WGS) entry which is preliminary data.</text>
</comment>
<dbReference type="EMBL" id="SNXZ01000001">
    <property type="protein sequence ID" value="TDQ04967.1"/>
    <property type="molecule type" value="Genomic_DNA"/>
</dbReference>
<accession>A0A4R6SLW6</accession>
<evidence type="ECO:0000313" key="1">
    <source>
        <dbReference type="EMBL" id="TDQ04967.1"/>
    </source>
</evidence>
<keyword evidence="2" id="KW-1185">Reference proteome</keyword>
<organism evidence="1 2">
    <name type="scientific">Labedaea rhizosphaerae</name>
    <dbReference type="NCBI Taxonomy" id="598644"/>
    <lineage>
        <taxon>Bacteria</taxon>
        <taxon>Bacillati</taxon>
        <taxon>Actinomycetota</taxon>
        <taxon>Actinomycetes</taxon>
        <taxon>Pseudonocardiales</taxon>
        <taxon>Pseudonocardiaceae</taxon>
        <taxon>Labedaea</taxon>
    </lineage>
</organism>
<reference evidence="1 2" key="1">
    <citation type="submission" date="2019-03" db="EMBL/GenBank/DDBJ databases">
        <title>Genomic Encyclopedia of Type Strains, Phase IV (KMG-IV): sequencing the most valuable type-strain genomes for metagenomic binning, comparative biology and taxonomic classification.</title>
        <authorList>
            <person name="Goeker M."/>
        </authorList>
    </citation>
    <scope>NUCLEOTIDE SEQUENCE [LARGE SCALE GENOMIC DNA]</scope>
    <source>
        <strain evidence="1 2">DSM 45361</strain>
    </source>
</reference>